<reference evidence="1 2" key="1">
    <citation type="submission" date="2019-11" db="EMBL/GenBank/DDBJ databases">
        <title>FDA dAtabase for Regulatory Grade micrObial Sequences (FDA-ARGOS): Supporting development and validation of Infectious Disease Dx tests.</title>
        <authorList>
            <person name="Patel R."/>
            <person name="Rucinski S."/>
            <person name="Tallon L."/>
            <person name="Sadzewicz L."/>
            <person name="Vavikolanu K."/>
            <person name="Mehta A."/>
            <person name="Aluvathingal J."/>
            <person name="Nadendla S."/>
            <person name="Nandy P."/>
            <person name="Geyer C."/>
            <person name="Yan Y."/>
            <person name="Sichtig H."/>
        </authorList>
    </citation>
    <scope>NUCLEOTIDE SEQUENCE [LARGE SCALE GENOMIC DNA]</scope>
    <source>
        <strain evidence="1 2">FDAARGOS_557</strain>
    </source>
</reference>
<evidence type="ECO:0000313" key="2">
    <source>
        <dbReference type="Proteomes" id="UP000509126"/>
    </source>
</evidence>
<name>A0A6N1MVT0_ACILW</name>
<accession>A0A6N1MVT0</accession>
<proteinExistence type="predicted"/>
<dbReference type="EMBL" id="CP054803">
    <property type="protein sequence ID" value="QKU21877.1"/>
    <property type="molecule type" value="Genomic_DNA"/>
</dbReference>
<gene>
    <name evidence="1" type="ORF">FOB19_10985</name>
</gene>
<dbReference type="AlphaFoldDB" id="A0A6N1MVT0"/>
<dbReference type="RefSeq" id="WP_174894520.1">
    <property type="nucleotide sequence ID" value="NZ_CP054803.1"/>
</dbReference>
<dbReference type="Proteomes" id="UP000509126">
    <property type="component" value="Chromosome"/>
</dbReference>
<organism evidence="1 2">
    <name type="scientific">Acinetobacter lwoffii</name>
    <dbReference type="NCBI Taxonomy" id="28090"/>
    <lineage>
        <taxon>Bacteria</taxon>
        <taxon>Pseudomonadati</taxon>
        <taxon>Pseudomonadota</taxon>
        <taxon>Gammaproteobacteria</taxon>
        <taxon>Moraxellales</taxon>
        <taxon>Moraxellaceae</taxon>
        <taxon>Acinetobacter</taxon>
    </lineage>
</organism>
<protein>
    <submittedName>
        <fullName evidence="1">Uncharacterized protein</fullName>
    </submittedName>
</protein>
<sequence>MTEKIYHFDVPVSGRETFSVRASSYEEAITKINNEDFEVEPETIDIEWDFGLGRSAEEYLPRAYTLQSIKDPAND</sequence>
<evidence type="ECO:0000313" key="1">
    <source>
        <dbReference type="EMBL" id="QKU21877.1"/>
    </source>
</evidence>